<feature type="compositionally biased region" description="Polar residues" evidence="1">
    <location>
        <begin position="838"/>
        <end position="858"/>
    </location>
</feature>
<feature type="compositionally biased region" description="Acidic residues" evidence="1">
    <location>
        <begin position="429"/>
        <end position="446"/>
    </location>
</feature>
<reference evidence="2 3" key="1">
    <citation type="submission" date="2014-04" db="EMBL/GenBank/DDBJ databases">
        <authorList>
            <consortium name="DOE Joint Genome Institute"/>
            <person name="Kuo A."/>
            <person name="Kohler A."/>
            <person name="Costa M.D."/>
            <person name="Nagy L.G."/>
            <person name="Floudas D."/>
            <person name="Copeland A."/>
            <person name="Barry K.W."/>
            <person name="Cichocki N."/>
            <person name="Veneault-Fourrey C."/>
            <person name="LaButti K."/>
            <person name="Lindquist E.A."/>
            <person name="Lipzen A."/>
            <person name="Lundell T."/>
            <person name="Morin E."/>
            <person name="Murat C."/>
            <person name="Sun H."/>
            <person name="Tunlid A."/>
            <person name="Henrissat B."/>
            <person name="Grigoriev I.V."/>
            <person name="Hibbett D.S."/>
            <person name="Martin F."/>
            <person name="Nordberg H.P."/>
            <person name="Cantor M.N."/>
            <person name="Hua S.X."/>
        </authorList>
    </citation>
    <scope>NUCLEOTIDE SEQUENCE [LARGE SCALE GENOMIC DNA]</scope>
    <source>
        <strain evidence="2 3">Marx 270</strain>
    </source>
</reference>
<dbReference type="GO" id="GO:0006355">
    <property type="term" value="P:regulation of DNA-templated transcription"/>
    <property type="evidence" value="ECO:0007669"/>
    <property type="project" value="InterPro"/>
</dbReference>
<feature type="compositionally biased region" description="Basic and acidic residues" evidence="1">
    <location>
        <begin position="457"/>
        <end position="469"/>
    </location>
</feature>
<dbReference type="PANTHER" id="PTHR14296">
    <property type="entry name" value="REMODELING AND SPACING FACTOR 1"/>
    <property type="match status" value="1"/>
</dbReference>
<feature type="compositionally biased region" description="Basic and acidic residues" evidence="1">
    <location>
        <begin position="285"/>
        <end position="294"/>
    </location>
</feature>
<dbReference type="GO" id="GO:0031213">
    <property type="term" value="C:RSF complex"/>
    <property type="evidence" value="ECO:0007669"/>
    <property type="project" value="InterPro"/>
</dbReference>
<feature type="compositionally biased region" description="Basic and acidic residues" evidence="1">
    <location>
        <begin position="171"/>
        <end position="184"/>
    </location>
</feature>
<feature type="region of interest" description="Disordered" evidence="1">
    <location>
        <begin position="400"/>
        <end position="478"/>
    </location>
</feature>
<accession>A0A0C3PZV1</accession>
<gene>
    <name evidence="2" type="ORF">M404DRAFT_17914</name>
</gene>
<dbReference type="HOGENOM" id="CLU_004503_0_0_1"/>
<dbReference type="InterPro" id="IPR028938">
    <property type="entry name" value="Rsf1-like"/>
</dbReference>
<feature type="region of interest" description="Disordered" evidence="1">
    <location>
        <begin position="837"/>
        <end position="964"/>
    </location>
</feature>
<dbReference type="OrthoDB" id="303107at2759"/>
<dbReference type="STRING" id="870435.A0A0C3PZV1"/>
<feature type="compositionally biased region" description="Basic and acidic residues" evidence="1">
    <location>
        <begin position="595"/>
        <end position="635"/>
    </location>
</feature>
<feature type="region of interest" description="Disordered" evidence="1">
    <location>
        <begin position="595"/>
        <end position="654"/>
    </location>
</feature>
<dbReference type="PANTHER" id="PTHR14296:SF3">
    <property type="entry name" value="DIKAR, ISOFORM F"/>
    <property type="match status" value="1"/>
</dbReference>
<feature type="compositionally biased region" description="Low complexity" evidence="1">
    <location>
        <begin position="908"/>
        <end position="919"/>
    </location>
</feature>
<dbReference type="EMBL" id="KN831944">
    <property type="protein sequence ID" value="KIO15034.1"/>
    <property type="molecule type" value="Genomic_DNA"/>
</dbReference>
<keyword evidence="3" id="KW-1185">Reference proteome</keyword>
<proteinExistence type="predicted"/>
<reference evidence="3" key="2">
    <citation type="submission" date="2015-01" db="EMBL/GenBank/DDBJ databases">
        <title>Evolutionary Origins and Diversification of the Mycorrhizal Mutualists.</title>
        <authorList>
            <consortium name="DOE Joint Genome Institute"/>
            <consortium name="Mycorrhizal Genomics Consortium"/>
            <person name="Kohler A."/>
            <person name="Kuo A."/>
            <person name="Nagy L.G."/>
            <person name="Floudas D."/>
            <person name="Copeland A."/>
            <person name="Barry K.W."/>
            <person name="Cichocki N."/>
            <person name="Veneault-Fourrey C."/>
            <person name="LaButti K."/>
            <person name="Lindquist E.A."/>
            <person name="Lipzen A."/>
            <person name="Lundell T."/>
            <person name="Morin E."/>
            <person name="Murat C."/>
            <person name="Riley R."/>
            <person name="Ohm R."/>
            <person name="Sun H."/>
            <person name="Tunlid A."/>
            <person name="Henrissat B."/>
            <person name="Grigoriev I.V."/>
            <person name="Hibbett D.S."/>
            <person name="Martin F."/>
        </authorList>
    </citation>
    <scope>NUCLEOTIDE SEQUENCE [LARGE SCALE GENOMIC DNA]</scope>
    <source>
        <strain evidence="3">Marx 270</strain>
    </source>
</reference>
<feature type="region of interest" description="Disordered" evidence="1">
    <location>
        <begin position="1"/>
        <end position="32"/>
    </location>
</feature>
<protein>
    <submittedName>
        <fullName evidence="2">Uncharacterized protein</fullName>
    </submittedName>
</protein>
<dbReference type="AlphaFoldDB" id="A0A0C3PZV1"/>
<sequence length="964" mass="109533">MPRRTSNRVICPSSTTYQSPAPPSEPPISPLDPNVSQLRRQWKWAAFSQFFFTFNTLFAMSDVALVDIENDLAYSTNRVLSRVMQRLLTVLTQDRKISTDSWQNVLRRQYLRRNPDANPIGPMEPRQSHAAESSRASTVVPPHTNGSSETPACEVPQQDPPLDGTPIGHDCSTESHRSPDPVKVEDEEFGTDQPQHCGKQINWLELPMLAKLESLHTLVEWQFQNPLRLRSQMKDDDDNAQWRIEPIGYDAKRNAYWLIGADRLWIQREPPKVTAKRKRKPNVRSPKEPDDVSQERLASSKRQRLDRDIPSQSARQKAPENPLNSRGSRAAKARANAKLDAQAKDLAKFERHITSLSRTKASKANSLSRNQHRLTGIRVSARLRGEAVIEDEWQEIPEEWLNTQITSPIDKKPSPSPSRREHGTKTGLESDDESVSDLTELSDIESEPGPGASATEVEARESVLSKEDLGVTEDAGVSDMHITQEEKEAEPATDRHPLPPGDFVEWETICVTLEEWENIAGRFENVAHYAEKALYKVLSQNIVPIITAELREAEQKRRMEEAVVHRKRSSRIATKELLKEEERLARRRREEEDEKLSRARRLEARQRKEEAERLKRENAREQRRREREMREQRSAEEEETELREHAGLEEADQVPNSFVQLGVTSSSVPSVNGGGSGSRISAETWELDCEICLRKGLNQASISLFPPLNSSDRCFRMMVYLSQDALARRQKRDWDSDDFVCQRCQLKDSKTSPPNHGALYHPSATMDRRTADYTTGTQPYYPYSRNYLNGGYYPPAALSGRYTYENQSEIRSSPLRAPQYCHQQPRSANVTFAHYQPQGGSFSTSRPTYSVSETTQHNHYSHHPPYSAQSPGIRPYPPSSQVQSTAPMPLMHGPGQWQPVSYPHNDGPHATTAAPPHHTNGTQPYYSSQVLNSNLQAQYSQMRDSSRTSSYGAVPQHPRSYQPD</sequence>
<evidence type="ECO:0000256" key="1">
    <source>
        <dbReference type="SAM" id="MobiDB-lite"/>
    </source>
</evidence>
<name>A0A0C3PZV1_PISTI</name>
<evidence type="ECO:0000313" key="3">
    <source>
        <dbReference type="Proteomes" id="UP000054217"/>
    </source>
</evidence>
<dbReference type="InParanoid" id="A0A0C3PZV1"/>
<feature type="region of interest" description="Disordered" evidence="1">
    <location>
        <begin position="270"/>
        <end position="339"/>
    </location>
</feature>
<feature type="region of interest" description="Disordered" evidence="1">
    <location>
        <begin position="113"/>
        <end position="195"/>
    </location>
</feature>
<feature type="compositionally biased region" description="Pro residues" evidence="1">
    <location>
        <begin position="20"/>
        <end position="30"/>
    </location>
</feature>
<feature type="compositionally biased region" description="Basic and acidic residues" evidence="1">
    <location>
        <begin position="409"/>
        <end position="424"/>
    </location>
</feature>
<feature type="compositionally biased region" description="Polar residues" evidence="1">
    <location>
        <begin position="920"/>
        <end position="951"/>
    </location>
</feature>
<organism evidence="2 3">
    <name type="scientific">Pisolithus tinctorius Marx 270</name>
    <dbReference type="NCBI Taxonomy" id="870435"/>
    <lineage>
        <taxon>Eukaryota</taxon>
        <taxon>Fungi</taxon>
        <taxon>Dikarya</taxon>
        <taxon>Basidiomycota</taxon>
        <taxon>Agaricomycotina</taxon>
        <taxon>Agaricomycetes</taxon>
        <taxon>Agaricomycetidae</taxon>
        <taxon>Boletales</taxon>
        <taxon>Sclerodermatineae</taxon>
        <taxon>Pisolithaceae</taxon>
        <taxon>Pisolithus</taxon>
    </lineage>
</organism>
<dbReference type="Proteomes" id="UP000054217">
    <property type="component" value="Unassembled WGS sequence"/>
</dbReference>
<evidence type="ECO:0000313" key="2">
    <source>
        <dbReference type="EMBL" id="KIO15034.1"/>
    </source>
</evidence>